<dbReference type="EMBL" id="FZOH01000010">
    <property type="protein sequence ID" value="SNS89765.1"/>
    <property type="molecule type" value="Genomic_DNA"/>
</dbReference>
<evidence type="ECO:0000313" key="4">
    <source>
        <dbReference type="Proteomes" id="UP000198386"/>
    </source>
</evidence>
<evidence type="ECO:0000259" key="2">
    <source>
        <dbReference type="Pfam" id="PF12706"/>
    </source>
</evidence>
<proteinExistence type="predicted"/>
<dbReference type="SUPFAM" id="SSF56281">
    <property type="entry name" value="Metallo-hydrolase/oxidoreductase"/>
    <property type="match status" value="1"/>
</dbReference>
<keyword evidence="4" id="KW-1185">Reference proteome</keyword>
<accession>A0A239I819</accession>
<dbReference type="InterPro" id="IPR036866">
    <property type="entry name" value="RibonucZ/Hydroxyglut_hydro"/>
</dbReference>
<dbReference type="Pfam" id="PF12706">
    <property type="entry name" value="Lactamase_B_2"/>
    <property type="match status" value="1"/>
</dbReference>
<dbReference type="PANTHER" id="PTHR43546">
    <property type="entry name" value="UPF0173 METAL-DEPENDENT HYDROLASE MJ1163-RELATED"/>
    <property type="match status" value="1"/>
</dbReference>
<dbReference type="InterPro" id="IPR050114">
    <property type="entry name" value="UPF0173_UPF0282_UlaG_hydrolase"/>
</dbReference>
<feature type="region of interest" description="Disordered" evidence="1">
    <location>
        <begin position="1"/>
        <end position="28"/>
    </location>
</feature>
<dbReference type="PANTHER" id="PTHR43546:SF3">
    <property type="entry name" value="UPF0173 METAL-DEPENDENT HYDROLASE MJ1163"/>
    <property type="match status" value="1"/>
</dbReference>
<organism evidence="3 4">
    <name type="scientific">Geodermatophilus saharensis</name>
    <dbReference type="NCBI Taxonomy" id="1137994"/>
    <lineage>
        <taxon>Bacteria</taxon>
        <taxon>Bacillati</taxon>
        <taxon>Actinomycetota</taxon>
        <taxon>Actinomycetes</taxon>
        <taxon>Geodermatophilales</taxon>
        <taxon>Geodermatophilaceae</taxon>
        <taxon>Geodermatophilus</taxon>
    </lineage>
</organism>
<gene>
    <name evidence="3" type="ORF">SAMN04488107_4221</name>
</gene>
<evidence type="ECO:0000256" key="1">
    <source>
        <dbReference type="SAM" id="MobiDB-lite"/>
    </source>
</evidence>
<dbReference type="Gene3D" id="3.60.15.10">
    <property type="entry name" value="Ribonuclease Z/Hydroxyacylglutathione hydrolase-like"/>
    <property type="match status" value="1"/>
</dbReference>
<evidence type="ECO:0000313" key="3">
    <source>
        <dbReference type="EMBL" id="SNS89765.1"/>
    </source>
</evidence>
<feature type="compositionally biased region" description="Low complexity" evidence="1">
    <location>
        <begin position="1"/>
        <end position="17"/>
    </location>
</feature>
<name>A0A239I819_9ACTN</name>
<sequence length="306" mass="31942">MVGRTRPGRTRNGTPGPRRGGTRKRSGSVAAWVDTGRVGDPVLHYLGHSTVRVELAGSTVLTDPLLTRGAGPLRRVAAAPPASAWAGVDLVLVSHLHGDHLHLASLRLLGEGVRVVVPRGAGGWLRSRGLRWVDELAPGESLTHDDLRVTAVPARHSGHRWGPRLTAGPDTRAVGHLVEGAGSTVYALGDTDLFAGMSDVGDRGVDVALVPVWGWGPTLGPGHLDPRRAAEAVARVRPRVAVPVHWGTLAVAGATAVPGLGRRYRRLLVEPPRRFAAAVAARGLPTTVAVTEPGDPVVLPTAAGTP</sequence>
<dbReference type="AlphaFoldDB" id="A0A239I819"/>
<dbReference type="OrthoDB" id="9789133at2"/>
<dbReference type="InterPro" id="IPR001279">
    <property type="entry name" value="Metallo-B-lactamas"/>
</dbReference>
<reference evidence="4" key="1">
    <citation type="submission" date="2017-06" db="EMBL/GenBank/DDBJ databases">
        <authorList>
            <person name="Varghese N."/>
            <person name="Submissions S."/>
        </authorList>
    </citation>
    <scope>NUCLEOTIDE SEQUENCE [LARGE SCALE GENOMIC DNA]</scope>
    <source>
        <strain evidence="4">DSM 45423</strain>
    </source>
</reference>
<dbReference type="Proteomes" id="UP000198386">
    <property type="component" value="Unassembled WGS sequence"/>
</dbReference>
<feature type="domain" description="Metallo-beta-lactamase" evidence="2">
    <location>
        <begin position="59"/>
        <end position="246"/>
    </location>
</feature>
<protein>
    <submittedName>
        <fullName evidence="3">L-ascorbate metabolism protein UlaG, beta-lactamase superfamily</fullName>
    </submittedName>
</protein>